<reference evidence="3" key="1">
    <citation type="submission" date="2016-03" db="EMBL/GenBank/DDBJ databases">
        <title>Updated assembly of Pseudogymnoascus destructans, the fungus causing white-nose syndrome of bats.</title>
        <authorList>
            <person name="Palmer J.M."/>
            <person name="Drees K.P."/>
            <person name="Foster J.T."/>
            <person name="Lindner D.L."/>
        </authorList>
    </citation>
    <scope>NUCLEOTIDE SEQUENCE [LARGE SCALE GENOMIC DNA]</scope>
    <source>
        <strain evidence="3">20631-21</strain>
    </source>
</reference>
<organism evidence="3">
    <name type="scientific">Pseudogymnoascus destructans</name>
    <dbReference type="NCBI Taxonomy" id="655981"/>
    <lineage>
        <taxon>Eukaryota</taxon>
        <taxon>Fungi</taxon>
        <taxon>Dikarya</taxon>
        <taxon>Ascomycota</taxon>
        <taxon>Pezizomycotina</taxon>
        <taxon>Leotiomycetes</taxon>
        <taxon>Thelebolales</taxon>
        <taxon>Thelebolaceae</taxon>
        <taxon>Pseudogymnoascus</taxon>
    </lineage>
</organism>
<sequence length="323" mass="36455">MGYKVADENCFQESPQFSRPEVGDQCNNPDEGINDRLQQNVDSDNGKHLVNNTGCDTKTTDVINPSADGNVHDDPVLVVTPELQKRSWLLEVSQSAEDNPESVNSVNSDNASDGGSWTFEDGPDANLNIHELQIQNMMRISEALEARARKAEKEISDNDKVFKEQLNDAYFKHAESMQAQQDQFDTELAEALKIRKEVFRENGDLKVQYRGACAQIKDQTEKINDLDARVSGYIAVLKQVKAPDGSVYTHKQRQGTIDDLKRDANAQREFYMNQIKTLENQVARKMARLNKGAEESRNLQHKLQTLSTELSDEQQNAETPRPN</sequence>
<keyword evidence="1" id="KW-0175">Coiled coil</keyword>
<proteinExistence type="predicted"/>
<dbReference type="Proteomes" id="UP000077154">
    <property type="component" value="Unassembled WGS sequence"/>
</dbReference>
<name>A0A177AC97_9PEZI</name>
<dbReference type="VEuPathDB" id="FungiDB:GMDG_02502"/>
<feature type="region of interest" description="Disordered" evidence="2">
    <location>
        <begin position="290"/>
        <end position="323"/>
    </location>
</feature>
<feature type="region of interest" description="Disordered" evidence="2">
    <location>
        <begin position="1"/>
        <end position="50"/>
    </location>
</feature>
<feature type="compositionally biased region" description="Polar residues" evidence="2">
    <location>
        <begin position="301"/>
        <end position="323"/>
    </location>
</feature>
<dbReference type="RefSeq" id="XP_024324185.1">
    <property type="nucleotide sequence ID" value="XM_024469779.1"/>
</dbReference>
<evidence type="ECO:0000313" key="3">
    <source>
        <dbReference type="EMBL" id="OAF58901.1"/>
    </source>
</evidence>
<evidence type="ECO:0000256" key="1">
    <source>
        <dbReference type="SAM" id="Coils"/>
    </source>
</evidence>
<dbReference type="GeneID" id="36289237"/>
<feature type="coiled-coil region" evidence="1">
    <location>
        <begin position="127"/>
        <end position="161"/>
    </location>
</feature>
<feature type="region of interest" description="Disordered" evidence="2">
    <location>
        <begin position="93"/>
        <end position="114"/>
    </location>
</feature>
<dbReference type="AlphaFoldDB" id="A0A177AC97"/>
<feature type="compositionally biased region" description="Low complexity" evidence="2">
    <location>
        <begin position="102"/>
        <end position="114"/>
    </location>
</feature>
<dbReference type="EMBL" id="KV441395">
    <property type="protein sequence ID" value="OAF58901.1"/>
    <property type="molecule type" value="Genomic_DNA"/>
</dbReference>
<accession>A0A177AC97</accession>
<dbReference type="OrthoDB" id="3440106at2759"/>
<gene>
    <name evidence="3" type="ORF">VC83_06175</name>
</gene>
<protein>
    <submittedName>
        <fullName evidence="3">Uncharacterized protein</fullName>
    </submittedName>
</protein>
<evidence type="ECO:0000256" key="2">
    <source>
        <dbReference type="SAM" id="MobiDB-lite"/>
    </source>
</evidence>